<evidence type="ECO:0000313" key="9">
    <source>
        <dbReference type="Proteomes" id="UP000422744"/>
    </source>
</evidence>
<keyword evidence="5" id="KW-0456">Lyase</keyword>
<comment type="cofactor">
    <cofactor evidence="1">
        <name>pyridoxal 5'-phosphate</name>
        <dbReference type="ChEBI" id="CHEBI:597326"/>
    </cofactor>
</comment>
<dbReference type="InterPro" id="IPR023603">
    <property type="entry name" value="Low_specificity_L-TA-like"/>
</dbReference>
<dbReference type="Proteomes" id="UP000422744">
    <property type="component" value="Chromosome"/>
</dbReference>
<evidence type="ECO:0000256" key="4">
    <source>
        <dbReference type="ARBA" id="ARBA00022898"/>
    </source>
</evidence>
<dbReference type="PANTHER" id="PTHR48097">
    <property type="entry name" value="L-THREONINE ALDOLASE-RELATED"/>
    <property type="match status" value="1"/>
</dbReference>
<gene>
    <name evidence="8" type="ORF">E0495_01175</name>
</gene>
<dbReference type="GeneID" id="70036099"/>
<dbReference type="Gene3D" id="3.90.1150.10">
    <property type="entry name" value="Aspartate Aminotransferase, domain 1"/>
    <property type="match status" value="1"/>
</dbReference>
<dbReference type="PIRSF" id="PIRSF017617">
    <property type="entry name" value="Thr_aldolase"/>
    <property type="match status" value="1"/>
</dbReference>
<accession>A0A6I6CTQ8</accession>
<dbReference type="SUPFAM" id="SSF53383">
    <property type="entry name" value="PLP-dependent transferases"/>
    <property type="match status" value="1"/>
</dbReference>
<dbReference type="InterPro" id="IPR001597">
    <property type="entry name" value="ArAA_b-elim_lyase/Thr_aldolase"/>
</dbReference>
<dbReference type="GO" id="GO:0005829">
    <property type="term" value="C:cytosol"/>
    <property type="evidence" value="ECO:0007669"/>
    <property type="project" value="TreeGrafter"/>
</dbReference>
<dbReference type="GO" id="GO:0008732">
    <property type="term" value="F:L-allo-threonine aldolase activity"/>
    <property type="evidence" value="ECO:0007669"/>
    <property type="project" value="TreeGrafter"/>
</dbReference>
<reference evidence="8 9" key="1">
    <citation type="submission" date="2019-03" db="EMBL/GenBank/DDBJ databases">
        <title>Wolbachia endosymbiont of Haematobia irritans wIrr.</title>
        <authorList>
            <person name="Parry R.H."/>
            <person name="Asgari S."/>
        </authorList>
    </citation>
    <scope>NUCLEOTIDE SEQUENCE [LARGE SCALE GENOMIC DNA]</scope>
    <source>
        <strain evidence="9">wIrr</strain>
    </source>
</reference>
<proteinExistence type="inferred from homology"/>
<name>A0A6I6CTQ8_WOLPI</name>
<evidence type="ECO:0000259" key="7">
    <source>
        <dbReference type="Pfam" id="PF01212"/>
    </source>
</evidence>
<evidence type="ECO:0000256" key="3">
    <source>
        <dbReference type="ARBA" id="ARBA00011881"/>
    </source>
</evidence>
<comment type="similarity">
    <text evidence="2">Belongs to the threonine aldolase family.</text>
</comment>
<dbReference type="GO" id="GO:0006567">
    <property type="term" value="P:L-threonine catabolic process"/>
    <property type="evidence" value="ECO:0007669"/>
    <property type="project" value="TreeGrafter"/>
</dbReference>
<organism evidence="8 9">
    <name type="scientific">Wolbachia pipientis</name>
    <dbReference type="NCBI Taxonomy" id="955"/>
    <lineage>
        <taxon>Bacteria</taxon>
        <taxon>Pseudomonadati</taxon>
        <taxon>Pseudomonadota</taxon>
        <taxon>Alphaproteobacteria</taxon>
        <taxon>Rickettsiales</taxon>
        <taxon>Anaplasmataceae</taxon>
        <taxon>Wolbachieae</taxon>
        <taxon>Wolbachia</taxon>
    </lineage>
</organism>
<dbReference type="InterPro" id="IPR015424">
    <property type="entry name" value="PyrdxlP-dep_Trfase"/>
</dbReference>
<dbReference type="InterPro" id="IPR015421">
    <property type="entry name" value="PyrdxlP-dep_Trfase_major"/>
</dbReference>
<evidence type="ECO:0000313" key="8">
    <source>
        <dbReference type="EMBL" id="QGT15933.1"/>
    </source>
</evidence>
<dbReference type="InterPro" id="IPR015422">
    <property type="entry name" value="PyrdxlP-dep_Trfase_small"/>
</dbReference>
<evidence type="ECO:0000256" key="6">
    <source>
        <dbReference type="PIRSR" id="PIRSR017617-1"/>
    </source>
</evidence>
<evidence type="ECO:0000256" key="1">
    <source>
        <dbReference type="ARBA" id="ARBA00001933"/>
    </source>
</evidence>
<feature type="domain" description="Aromatic amino acid beta-eliminating lyase/threonine aldolase" evidence="7">
    <location>
        <begin position="6"/>
        <end position="290"/>
    </location>
</feature>
<protein>
    <submittedName>
        <fullName evidence="8">Low specificity L-threonine aldolase</fullName>
    </submittedName>
</protein>
<dbReference type="PANTHER" id="PTHR48097:SF9">
    <property type="entry name" value="L-THREONINE ALDOLASE"/>
    <property type="match status" value="1"/>
</dbReference>
<dbReference type="AlphaFoldDB" id="A0A6I6CTQ8"/>
<evidence type="ECO:0000256" key="2">
    <source>
        <dbReference type="ARBA" id="ARBA00006966"/>
    </source>
</evidence>
<dbReference type="FunFam" id="3.40.640.10:FF:000030">
    <property type="entry name" value="Low-specificity L-threonine aldolase"/>
    <property type="match status" value="1"/>
</dbReference>
<dbReference type="EMBL" id="CP037426">
    <property type="protein sequence ID" value="QGT15933.1"/>
    <property type="molecule type" value="Genomic_DNA"/>
</dbReference>
<dbReference type="GO" id="GO:0006545">
    <property type="term" value="P:glycine biosynthetic process"/>
    <property type="evidence" value="ECO:0007669"/>
    <property type="project" value="TreeGrafter"/>
</dbReference>
<dbReference type="Pfam" id="PF01212">
    <property type="entry name" value="Beta_elim_lyase"/>
    <property type="match status" value="1"/>
</dbReference>
<feature type="modified residue" description="N6-(pyridoxal phosphate)lysine" evidence="6">
    <location>
        <position position="204"/>
    </location>
</feature>
<dbReference type="NCBIfam" id="NF041359">
    <property type="entry name" value="GntG_guanitoxin"/>
    <property type="match status" value="1"/>
</dbReference>
<keyword evidence="4" id="KW-0663">Pyridoxal phosphate</keyword>
<sequence length="350" mass="38682">MRVKIDFFSDSNTDPSAKMREAMAKAKVGNEAACEDPTVNELVATACKILGKPAGIFLISGTMSNVIAYKVHIQRPGDYLLLDETSHPLIVQSGLIAAQAHATPLPIKGTRGIFTGEQIVEFITRPSLRNIPRVGLVSIEQTTNFGGGAVWPLEYIQEISSLCKENDVFTHLDGARLFNACAHTKISPKEYASYFDSVFIDFSKGLGAPMGAILLGSEDFIEKAWYYKFQIGGGMHQAGIISAACLYALRNNVNSLEEDHKKMQHLIEGLDSIDQVIIDIDLYKTNIAYFSLRTNCISTQELINVLMTNYGIRMANIKGKIRAITHRDISYEDINTTVSAIRKILSNFLH</sequence>
<evidence type="ECO:0000256" key="5">
    <source>
        <dbReference type="ARBA" id="ARBA00023239"/>
    </source>
</evidence>
<dbReference type="Gene3D" id="3.40.640.10">
    <property type="entry name" value="Type I PLP-dependent aspartate aminotransferase-like (Major domain)"/>
    <property type="match status" value="1"/>
</dbReference>
<comment type="subunit">
    <text evidence="3">Homotetramer.</text>
</comment>
<dbReference type="RefSeq" id="WP_006280070.1">
    <property type="nucleotide sequence ID" value="NZ_AP028953.1"/>
</dbReference>